<dbReference type="Proteomes" id="UP000011910">
    <property type="component" value="Unassembled WGS sequence"/>
</dbReference>
<feature type="transmembrane region" description="Helical" evidence="1">
    <location>
        <begin position="414"/>
        <end position="435"/>
    </location>
</feature>
<keyword evidence="1" id="KW-0472">Membrane</keyword>
<feature type="transmembrane region" description="Helical" evidence="1">
    <location>
        <begin position="251"/>
        <end position="272"/>
    </location>
</feature>
<reference evidence="2 3" key="1">
    <citation type="journal article" date="2013" name="Genome Announc.">
        <title>Draft Genome Sequence of Cesiribacter andamanensis Strain AMV16T, Isolated from a Soil Sample from a Mud Volcano in the Andaman Islands, India.</title>
        <authorList>
            <person name="Shivaji S."/>
            <person name="Ara S."/>
            <person name="Begum Z."/>
            <person name="Srinivas T.N."/>
            <person name="Singh A."/>
            <person name="Kumar Pinnaka A."/>
        </authorList>
    </citation>
    <scope>NUCLEOTIDE SEQUENCE [LARGE SCALE GENOMIC DNA]</scope>
    <source>
        <strain evidence="2 3">AMV16</strain>
    </source>
</reference>
<proteinExistence type="predicted"/>
<feature type="transmembrane region" description="Helical" evidence="1">
    <location>
        <begin position="348"/>
        <end position="368"/>
    </location>
</feature>
<dbReference type="PATRIC" id="fig|1279009.4.peg.121"/>
<feature type="transmembrane region" description="Helical" evidence="1">
    <location>
        <begin position="48"/>
        <end position="65"/>
    </location>
</feature>
<keyword evidence="1" id="KW-1133">Transmembrane helix</keyword>
<feature type="transmembrane region" description="Helical" evidence="1">
    <location>
        <begin position="20"/>
        <end position="42"/>
    </location>
</feature>
<keyword evidence="3" id="KW-1185">Reference proteome</keyword>
<keyword evidence="1" id="KW-0812">Transmembrane</keyword>
<protein>
    <submittedName>
        <fullName evidence="2">Mn2+ and Fe2+ transporters of the NRAMP family protein</fullName>
    </submittedName>
</protein>
<accession>M7NSJ8</accession>
<dbReference type="STRING" id="1279009.ADICEAN_00116"/>
<dbReference type="RefSeq" id="WP_009193530.1">
    <property type="nucleotide sequence ID" value="NZ_AODQ01000002.1"/>
</dbReference>
<feature type="transmembrane region" description="Helical" evidence="1">
    <location>
        <begin position="162"/>
        <end position="180"/>
    </location>
</feature>
<feature type="transmembrane region" description="Helical" evidence="1">
    <location>
        <begin position="300"/>
        <end position="321"/>
    </location>
</feature>
<feature type="transmembrane region" description="Helical" evidence="1">
    <location>
        <begin position="374"/>
        <end position="394"/>
    </location>
</feature>
<comment type="caution">
    <text evidence="2">The sequence shown here is derived from an EMBL/GenBank/DDBJ whole genome shotgun (WGS) entry which is preliminary data.</text>
</comment>
<dbReference type="AlphaFoldDB" id="M7NSJ8"/>
<gene>
    <name evidence="2" type="ORF">ADICEAN_00116</name>
</gene>
<sequence>MPVKELDSAPLRTGLPLWQLLQRVVGPGILFASCAIGVSHLVQSTRAGALYGFDLALFIILANVLKFPFFEYGTRYACATGRSILWGYRQRGRWMLLLYLVLTGVSMFSVASAVTFVCAGLFGNLLGLAAAATPWVAGGILLVCVLLLAADKFSLLDGSLKILALVLLITTLTAFFALMWDWASGQLPERRLDLSNTDIFAAGSLPFIIALMGWMPTAVDLSAWNSIWTVEKIRQTGYHPTLKESLFDFNLGYWFSAGLALCFLSLGALVMWGSGTPLSDSSVGFAAQLISLYTAAIGDWIYYIIAIAAATVMFSTVITVLDGYSRALDETLLLLSPRFLRKRSGQRLYTPILLLVAGGSFMIISLLATGLAALVDFATILSFIIAPFIALINYRVILGKEVARAHQPGRGMRILSWLGIIFLSGFTLVYGYYLLVLA</sequence>
<dbReference type="EMBL" id="AODQ01000002">
    <property type="protein sequence ID" value="EMR04665.1"/>
    <property type="molecule type" value="Genomic_DNA"/>
</dbReference>
<organism evidence="2 3">
    <name type="scientific">Cesiribacter andamanensis AMV16</name>
    <dbReference type="NCBI Taxonomy" id="1279009"/>
    <lineage>
        <taxon>Bacteria</taxon>
        <taxon>Pseudomonadati</taxon>
        <taxon>Bacteroidota</taxon>
        <taxon>Cytophagia</taxon>
        <taxon>Cytophagales</taxon>
        <taxon>Cesiribacteraceae</taxon>
        <taxon>Cesiribacter</taxon>
    </lineage>
</organism>
<dbReference type="PROSITE" id="PS51257">
    <property type="entry name" value="PROKAR_LIPOPROTEIN"/>
    <property type="match status" value="1"/>
</dbReference>
<evidence type="ECO:0000256" key="1">
    <source>
        <dbReference type="SAM" id="Phobius"/>
    </source>
</evidence>
<evidence type="ECO:0000313" key="2">
    <source>
        <dbReference type="EMBL" id="EMR04665.1"/>
    </source>
</evidence>
<feature type="transmembrane region" description="Helical" evidence="1">
    <location>
        <begin position="200"/>
        <end position="230"/>
    </location>
</feature>
<dbReference type="eggNOG" id="COG1914">
    <property type="taxonomic scope" value="Bacteria"/>
</dbReference>
<feature type="transmembrane region" description="Helical" evidence="1">
    <location>
        <begin position="96"/>
        <end position="122"/>
    </location>
</feature>
<name>M7NSJ8_9BACT</name>
<feature type="transmembrane region" description="Helical" evidence="1">
    <location>
        <begin position="128"/>
        <end position="150"/>
    </location>
</feature>
<evidence type="ECO:0000313" key="3">
    <source>
        <dbReference type="Proteomes" id="UP000011910"/>
    </source>
</evidence>